<keyword evidence="2" id="KW-0547">Nucleotide-binding</keyword>
<feature type="domain" description="ABC transporter" evidence="4">
    <location>
        <begin position="25"/>
        <end position="256"/>
    </location>
</feature>
<evidence type="ECO:0000256" key="2">
    <source>
        <dbReference type="ARBA" id="ARBA00022741"/>
    </source>
</evidence>
<gene>
    <name evidence="5" type="ORF">EI42_00297</name>
</gene>
<keyword evidence="3 5" id="KW-0067">ATP-binding</keyword>
<evidence type="ECO:0000259" key="4">
    <source>
        <dbReference type="PROSITE" id="PS50893"/>
    </source>
</evidence>
<dbReference type="InterPro" id="IPR003593">
    <property type="entry name" value="AAA+_ATPase"/>
</dbReference>
<name>A0A326UCB6_THEHA</name>
<evidence type="ECO:0000256" key="1">
    <source>
        <dbReference type="ARBA" id="ARBA00022448"/>
    </source>
</evidence>
<keyword evidence="1" id="KW-0813">Transport</keyword>
<dbReference type="InterPro" id="IPR050166">
    <property type="entry name" value="ABC_transporter_ATP-bind"/>
</dbReference>
<dbReference type="InterPro" id="IPR027417">
    <property type="entry name" value="P-loop_NTPase"/>
</dbReference>
<proteinExistence type="predicted"/>
<dbReference type="EMBL" id="QKUF01000001">
    <property type="protein sequence ID" value="PZW36127.1"/>
    <property type="molecule type" value="Genomic_DNA"/>
</dbReference>
<protein>
    <submittedName>
        <fullName evidence="5">NitT/TauT family transport system ATP-binding protein</fullName>
    </submittedName>
</protein>
<sequence length="279" mass="30898">MFQRQLVKEKHDIESKHEPAGGISLQVEGVSKLYHGRTGAVQALLPVDLDVKPGEFVCLLGPSGCGKSTLLSIIAGLELPSSGQVRANGKLIQGPGTDRVLLFQDAALFPWLDVLRNVEFGLRQAGVPPKERTEQARHFLELVHLHGFEKSYVHQLSGGMRQRVAIARALALNPAILLMDEPFGALDALTRDRLQAELEEIWSSTRKTILFVTHNVREAVALGDRVLVFAPRPGRIVREFRITLPRPRSLENYQLMEQASEILAVLKEAMGEVKHGESD</sequence>
<evidence type="ECO:0000313" key="5">
    <source>
        <dbReference type="EMBL" id="PZW36127.1"/>
    </source>
</evidence>
<dbReference type="Proteomes" id="UP000248806">
    <property type="component" value="Unassembled WGS sequence"/>
</dbReference>
<evidence type="ECO:0000313" key="6">
    <source>
        <dbReference type="Proteomes" id="UP000248806"/>
    </source>
</evidence>
<reference evidence="5 6" key="1">
    <citation type="submission" date="2018-06" db="EMBL/GenBank/DDBJ databases">
        <title>Genomic Encyclopedia of Archaeal and Bacterial Type Strains, Phase II (KMG-II): from individual species to whole genera.</title>
        <authorList>
            <person name="Goeker M."/>
        </authorList>
    </citation>
    <scope>NUCLEOTIDE SEQUENCE [LARGE SCALE GENOMIC DNA]</scope>
    <source>
        <strain evidence="5 6">ATCC BAA-1881</strain>
    </source>
</reference>
<comment type="caution">
    <text evidence="5">The sequence shown here is derived from an EMBL/GenBank/DDBJ whole genome shotgun (WGS) entry which is preliminary data.</text>
</comment>
<dbReference type="Pfam" id="PF00005">
    <property type="entry name" value="ABC_tran"/>
    <property type="match status" value="1"/>
</dbReference>
<dbReference type="InterPro" id="IPR003439">
    <property type="entry name" value="ABC_transporter-like_ATP-bd"/>
</dbReference>
<dbReference type="CDD" id="cd03293">
    <property type="entry name" value="ABC_NrtD_SsuB_transporters"/>
    <property type="match status" value="1"/>
</dbReference>
<dbReference type="AlphaFoldDB" id="A0A326UCB6"/>
<keyword evidence="6" id="KW-1185">Reference proteome</keyword>
<dbReference type="SMART" id="SM00382">
    <property type="entry name" value="AAA"/>
    <property type="match status" value="1"/>
</dbReference>
<dbReference type="RefSeq" id="WP_111318076.1">
    <property type="nucleotide sequence ID" value="NZ_BIFX01000001.1"/>
</dbReference>
<dbReference type="OrthoDB" id="9784450at2"/>
<evidence type="ECO:0000256" key="3">
    <source>
        <dbReference type="ARBA" id="ARBA00022840"/>
    </source>
</evidence>
<dbReference type="Gene3D" id="3.40.50.300">
    <property type="entry name" value="P-loop containing nucleotide triphosphate hydrolases"/>
    <property type="match status" value="1"/>
</dbReference>
<dbReference type="PROSITE" id="PS00211">
    <property type="entry name" value="ABC_TRANSPORTER_1"/>
    <property type="match status" value="1"/>
</dbReference>
<dbReference type="GO" id="GO:0005524">
    <property type="term" value="F:ATP binding"/>
    <property type="evidence" value="ECO:0007669"/>
    <property type="project" value="UniProtKB-KW"/>
</dbReference>
<dbReference type="GO" id="GO:0016887">
    <property type="term" value="F:ATP hydrolysis activity"/>
    <property type="evidence" value="ECO:0007669"/>
    <property type="project" value="InterPro"/>
</dbReference>
<dbReference type="SUPFAM" id="SSF52540">
    <property type="entry name" value="P-loop containing nucleoside triphosphate hydrolases"/>
    <property type="match status" value="1"/>
</dbReference>
<accession>A0A326UCB6</accession>
<dbReference type="InterPro" id="IPR017871">
    <property type="entry name" value="ABC_transporter-like_CS"/>
</dbReference>
<dbReference type="PANTHER" id="PTHR42788:SF13">
    <property type="entry name" value="ALIPHATIC SULFONATES IMPORT ATP-BINDING PROTEIN SSUB"/>
    <property type="match status" value="1"/>
</dbReference>
<dbReference type="PROSITE" id="PS50893">
    <property type="entry name" value="ABC_TRANSPORTER_2"/>
    <property type="match status" value="1"/>
</dbReference>
<organism evidence="5 6">
    <name type="scientific">Thermosporothrix hazakensis</name>
    <dbReference type="NCBI Taxonomy" id="644383"/>
    <lineage>
        <taxon>Bacteria</taxon>
        <taxon>Bacillati</taxon>
        <taxon>Chloroflexota</taxon>
        <taxon>Ktedonobacteria</taxon>
        <taxon>Ktedonobacterales</taxon>
        <taxon>Thermosporotrichaceae</taxon>
        <taxon>Thermosporothrix</taxon>
    </lineage>
</organism>
<dbReference type="PANTHER" id="PTHR42788">
    <property type="entry name" value="TAURINE IMPORT ATP-BINDING PROTEIN-RELATED"/>
    <property type="match status" value="1"/>
</dbReference>